<name>A0AA48GMC1_9BACT</name>
<feature type="domain" description="Phosphate acetyl/butaryl transferase" evidence="4">
    <location>
        <begin position="72"/>
        <end position="297"/>
    </location>
</feature>
<dbReference type="PIRSF" id="PIRSF000428">
    <property type="entry name" value="P_Ac_trans"/>
    <property type="match status" value="1"/>
</dbReference>
<dbReference type="InterPro" id="IPR002505">
    <property type="entry name" value="PTA_PTB"/>
</dbReference>
<dbReference type="EMBL" id="AP027080">
    <property type="protein sequence ID" value="BDU73944.1"/>
    <property type="molecule type" value="Genomic_DNA"/>
</dbReference>
<protein>
    <submittedName>
        <fullName evidence="5">Phosphate butyryltransferase</fullName>
    </submittedName>
</protein>
<evidence type="ECO:0000256" key="1">
    <source>
        <dbReference type="ARBA" id="ARBA00005656"/>
    </source>
</evidence>
<dbReference type="AlphaFoldDB" id="A0AA48GMC1"/>
<evidence type="ECO:0000313" key="6">
    <source>
        <dbReference type="Proteomes" id="UP001238179"/>
    </source>
</evidence>
<keyword evidence="2" id="KW-0808">Transferase</keyword>
<keyword evidence="6" id="KW-1185">Reference proteome</keyword>
<dbReference type="SUPFAM" id="SSF53659">
    <property type="entry name" value="Isocitrate/Isopropylmalate dehydrogenase-like"/>
    <property type="match status" value="1"/>
</dbReference>
<dbReference type="PANTHER" id="PTHR43356">
    <property type="entry name" value="PHOSPHATE ACETYLTRANSFERASE"/>
    <property type="match status" value="1"/>
</dbReference>
<dbReference type="Proteomes" id="UP001238179">
    <property type="component" value="Chromosome"/>
</dbReference>
<dbReference type="InterPro" id="IPR050500">
    <property type="entry name" value="Phos_Acetyltrans/Butyryltrans"/>
</dbReference>
<evidence type="ECO:0000256" key="2">
    <source>
        <dbReference type="ARBA" id="ARBA00022679"/>
    </source>
</evidence>
<evidence type="ECO:0000313" key="5">
    <source>
        <dbReference type="EMBL" id="BDU73944.1"/>
    </source>
</evidence>
<reference evidence="6" key="1">
    <citation type="journal article" date="2023" name="Int. J. Syst. Evol. Microbiol.">
        <title>Mesoterricola silvestris gen. nov., sp. nov., Mesoterricola sediminis sp. nov., Geothrix oryzae sp. nov., Geothrix edaphica sp. nov., Geothrix rubra sp. nov., and Geothrix limicola sp. nov., six novel members of Acidobacteriota isolated from soils.</title>
        <authorList>
            <person name="Itoh H."/>
            <person name="Sugisawa Y."/>
            <person name="Mise K."/>
            <person name="Xu Z."/>
            <person name="Kuniyasu M."/>
            <person name="Ushijima N."/>
            <person name="Kawano K."/>
            <person name="Kobayashi E."/>
            <person name="Shiratori Y."/>
            <person name="Masuda Y."/>
            <person name="Senoo K."/>
        </authorList>
    </citation>
    <scope>NUCLEOTIDE SEQUENCE [LARGE SCALE GENOMIC DNA]</scope>
    <source>
        <strain evidence="6">W79</strain>
    </source>
</reference>
<dbReference type="Gene3D" id="3.40.718.10">
    <property type="entry name" value="Isopropylmalate Dehydrogenase"/>
    <property type="match status" value="1"/>
</dbReference>
<dbReference type="RefSeq" id="WP_316412609.1">
    <property type="nucleotide sequence ID" value="NZ_AP027080.1"/>
</dbReference>
<dbReference type="InterPro" id="IPR012147">
    <property type="entry name" value="P_Ac_Bu_trans"/>
</dbReference>
<evidence type="ECO:0000259" key="4">
    <source>
        <dbReference type="Pfam" id="PF01515"/>
    </source>
</evidence>
<proteinExistence type="inferred from homology"/>
<dbReference type="KEGG" id="msil:METEAL_31180"/>
<keyword evidence="3" id="KW-0012">Acyltransferase</keyword>
<evidence type="ECO:0000256" key="3">
    <source>
        <dbReference type="ARBA" id="ARBA00023315"/>
    </source>
</evidence>
<sequence length="301" mass="31560">MPITRLEQMLEAVKSRPRRRLVAAYANDAHTIEAVHDAVERGIVEATLVGDEAVMRQVCADHGFDPARFTFVHEPVDTQAAARAVALVRSAGGQILMKGLVSTDKYMRAILHKEAGLMSPGAILSHVSVIQYPTYPKLIVCGDVAVLPYPDLKEKVAITNYVIGVAQALGIPKPKVALIAASEQVLPKVQATIDAAIIAKMAERGQIKGAFVDGPMALDVAVDGESAATKGIAGSVAGDADCLVFPNIDAGNVFYKTSSKLAGCELAAMVAGAQAPCILSSRGDSVLTKLYSITLAALTAK</sequence>
<organism evidence="5 6">
    <name type="scientific">Mesoterricola silvestris</name>
    <dbReference type="NCBI Taxonomy" id="2927979"/>
    <lineage>
        <taxon>Bacteria</taxon>
        <taxon>Pseudomonadati</taxon>
        <taxon>Acidobacteriota</taxon>
        <taxon>Holophagae</taxon>
        <taxon>Holophagales</taxon>
        <taxon>Holophagaceae</taxon>
        <taxon>Mesoterricola</taxon>
    </lineage>
</organism>
<dbReference type="GO" id="GO:0016746">
    <property type="term" value="F:acyltransferase activity"/>
    <property type="evidence" value="ECO:0007669"/>
    <property type="project" value="UniProtKB-KW"/>
</dbReference>
<dbReference type="Pfam" id="PF01515">
    <property type="entry name" value="PTA_PTB"/>
    <property type="match status" value="1"/>
</dbReference>
<comment type="similarity">
    <text evidence="1">Belongs to the phosphate acetyltransferase and butyryltransferase family.</text>
</comment>
<dbReference type="PANTHER" id="PTHR43356:SF2">
    <property type="entry name" value="PHOSPHATE ACETYLTRANSFERASE"/>
    <property type="match status" value="1"/>
</dbReference>
<gene>
    <name evidence="5" type="primary">ptb</name>
    <name evidence="5" type="ORF">METEAL_31180</name>
</gene>
<accession>A0AA48GMC1</accession>